<keyword evidence="4" id="KW-0119">Carbohydrate metabolism</keyword>
<comment type="catalytic activity">
    <reaction evidence="7">
        <text>[(1-&gt;4)-N-acetyl-beta-D-glucosaminyl](n) + n H2O = chitosan + n acetate</text>
        <dbReference type="Rhea" id="RHEA:10464"/>
        <dbReference type="Rhea" id="RHEA-COMP:9593"/>
        <dbReference type="Rhea" id="RHEA-COMP:9597"/>
        <dbReference type="ChEBI" id="CHEBI:15377"/>
        <dbReference type="ChEBI" id="CHEBI:17029"/>
        <dbReference type="ChEBI" id="CHEBI:30089"/>
        <dbReference type="ChEBI" id="CHEBI:57704"/>
        <dbReference type="EC" id="3.5.1.41"/>
    </reaction>
    <physiologicalReaction direction="left-to-right" evidence="7">
        <dbReference type="Rhea" id="RHEA:10465"/>
    </physiologicalReaction>
</comment>
<name>A0A9P8PUP7_9ASCO</name>
<dbReference type="GO" id="GO:0004099">
    <property type="term" value="F:chitin deacetylase activity"/>
    <property type="evidence" value="ECO:0007669"/>
    <property type="project" value="UniProtKB-EC"/>
</dbReference>
<feature type="chain" id="PRO_5040186973" description="chitin deacetylase" evidence="8">
    <location>
        <begin position="23"/>
        <end position="313"/>
    </location>
</feature>
<keyword evidence="4" id="KW-0146">Chitin degradation</keyword>
<keyword evidence="2" id="KW-0479">Metal-binding</keyword>
<dbReference type="AlphaFoldDB" id="A0A9P8PUP7"/>
<protein>
    <recommendedName>
        <fullName evidence="6">chitin deacetylase</fullName>
        <ecNumber evidence="6">3.5.1.41</ecNumber>
    </recommendedName>
</protein>
<evidence type="ECO:0000256" key="3">
    <source>
        <dbReference type="ARBA" id="ARBA00022801"/>
    </source>
</evidence>
<feature type="signal peptide" evidence="8">
    <location>
        <begin position="1"/>
        <end position="22"/>
    </location>
</feature>
<evidence type="ECO:0000256" key="1">
    <source>
        <dbReference type="ARBA" id="ARBA00001941"/>
    </source>
</evidence>
<evidence type="ECO:0000313" key="10">
    <source>
        <dbReference type="EMBL" id="KAH3677709.1"/>
    </source>
</evidence>
<evidence type="ECO:0000256" key="7">
    <source>
        <dbReference type="ARBA" id="ARBA00048494"/>
    </source>
</evidence>
<evidence type="ECO:0000256" key="6">
    <source>
        <dbReference type="ARBA" id="ARBA00024056"/>
    </source>
</evidence>
<keyword evidence="4" id="KW-0624">Polysaccharide degradation</keyword>
<evidence type="ECO:0000256" key="2">
    <source>
        <dbReference type="ARBA" id="ARBA00022723"/>
    </source>
</evidence>
<dbReference type="EMBL" id="JAEUBD010000095">
    <property type="protein sequence ID" value="KAH3677709.1"/>
    <property type="molecule type" value="Genomic_DNA"/>
</dbReference>
<keyword evidence="8" id="KW-0732">Signal</keyword>
<dbReference type="Gene3D" id="3.20.20.370">
    <property type="entry name" value="Glycoside hydrolase/deacetylase"/>
    <property type="match status" value="1"/>
</dbReference>
<dbReference type="InterPro" id="IPR050248">
    <property type="entry name" value="Polysacc_deacetylase_ArnD"/>
</dbReference>
<accession>A0A9P8PUP7</accession>
<keyword evidence="11" id="KW-1185">Reference proteome</keyword>
<proteinExistence type="predicted"/>
<gene>
    <name evidence="10" type="ORF">OGATHE_000363</name>
</gene>
<evidence type="ECO:0000313" key="11">
    <source>
        <dbReference type="Proteomes" id="UP000788993"/>
    </source>
</evidence>
<dbReference type="OrthoDB" id="2125469at2759"/>
<organism evidence="10 11">
    <name type="scientific">Ogataea polymorpha</name>
    <dbReference type="NCBI Taxonomy" id="460523"/>
    <lineage>
        <taxon>Eukaryota</taxon>
        <taxon>Fungi</taxon>
        <taxon>Dikarya</taxon>
        <taxon>Ascomycota</taxon>
        <taxon>Saccharomycotina</taxon>
        <taxon>Pichiomycetes</taxon>
        <taxon>Pichiales</taxon>
        <taxon>Pichiaceae</taxon>
        <taxon>Ogataea</taxon>
    </lineage>
</organism>
<dbReference type="InterPro" id="IPR011330">
    <property type="entry name" value="Glyco_hydro/deAcase_b/a-brl"/>
</dbReference>
<dbReference type="PROSITE" id="PS51677">
    <property type="entry name" value="NODB"/>
    <property type="match status" value="1"/>
</dbReference>
<dbReference type="GO" id="GO:0005975">
    <property type="term" value="P:carbohydrate metabolic process"/>
    <property type="evidence" value="ECO:0007669"/>
    <property type="project" value="InterPro"/>
</dbReference>
<evidence type="ECO:0000256" key="4">
    <source>
        <dbReference type="ARBA" id="ARBA00023024"/>
    </source>
</evidence>
<dbReference type="PANTHER" id="PTHR10587:SF133">
    <property type="entry name" value="CHITIN DEACETYLASE 1-RELATED"/>
    <property type="match status" value="1"/>
</dbReference>
<dbReference type="GO" id="GO:0006032">
    <property type="term" value="P:chitin catabolic process"/>
    <property type="evidence" value="ECO:0007669"/>
    <property type="project" value="UniProtKB-KW"/>
</dbReference>
<evidence type="ECO:0000256" key="8">
    <source>
        <dbReference type="SAM" id="SignalP"/>
    </source>
</evidence>
<dbReference type="GO" id="GO:0005628">
    <property type="term" value="C:prospore membrane"/>
    <property type="evidence" value="ECO:0007669"/>
    <property type="project" value="TreeGrafter"/>
</dbReference>
<dbReference type="GO" id="GO:0046872">
    <property type="term" value="F:metal ion binding"/>
    <property type="evidence" value="ECO:0007669"/>
    <property type="project" value="UniProtKB-KW"/>
</dbReference>
<dbReference type="GO" id="GO:0030476">
    <property type="term" value="P:ascospore wall assembly"/>
    <property type="evidence" value="ECO:0007669"/>
    <property type="project" value="TreeGrafter"/>
</dbReference>
<keyword evidence="5" id="KW-0170">Cobalt</keyword>
<comment type="caution">
    <text evidence="10">The sequence shown here is derived from an EMBL/GenBank/DDBJ whole genome shotgun (WGS) entry which is preliminary data.</text>
</comment>
<dbReference type="SUPFAM" id="SSF88713">
    <property type="entry name" value="Glycoside hydrolase/deacetylase"/>
    <property type="match status" value="1"/>
</dbReference>
<dbReference type="InterPro" id="IPR002509">
    <property type="entry name" value="NODB_dom"/>
</dbReference>
<dbReference type="PANTHER" id="PTHR10587">
    <property type="entry name" value="GLYCOSYL TRANSFERASE-RELATED"/>
    <property type="match status" value="1"/>
</dbReference>
<keyword evidence="3" id="KW-0378">Hydrolase</keyword>
<reference evidence="10" key="1">
    <citation type="journal article" date="2021" name="Open Biol.">
        <title>Shared evolutionary footprints suggest mitochondrial oxidative damage underlies multiple complex I losses in fungi.</title>
        <authorList>
            <person name="Schikora-Tamarit M.A."/>
            <person name="Marcet-Houben M."/>
            <person name="Nosek J."/>
            <person name="Gabaldon T."/>
        </authorList>
    </citation>
    <scope>NUCLEOTIDE SEQUENCE</scope>
    <source>
        <strain evidence="10">NCAIM Y.01608</strain>
    </source>
</reference>
<evidence type="ECO:0000259" key="9">
    <source>
        <dbReference type="PROSITE" id="PS51677"/>
    </source>
</evidence>
<comment type="cofactor">
    <cofactor evidence="1">
        <name>Co(2+)</name>
        <dbReference type="ChEBI" id="CHEBI:48828"/>
    </cofactor>
</comment>
<feature type="domain" description="NodB homology" evidence="9">
    <location>
        <begin position="119"/>
        <end position="300"/>
    </location>
</feature>
<reference evidence="10" key="2">
    <citation type="submission" date="2021-01" db="EMBL/GenBank/DDBJ databases">
        <authorList>
            <person name="Schikora-Tamarit M.A."/>
        </authorList>
    </citation>
    <scope>NUCLEOTIDE SEQUENCE</scope>
    <source>
        <strain evidence="10">NCAIM Y.01608</strain>
    </source>
</reference>
<dbReference type="Pfam" id="PF01522">
    <property type="entry name" value="Polysacc_deac_1"/>
    <property type="match status" value="1"/>
</dbReference>
<evidence type="ECO:0000256" key="5">
    <source>
        <dbReference type="ARBA" id="ARBA00023285"/>
    </source>
</evidence>
<sequence length="313" mass="34915">MRFNFIPLSLAFYIFEGRFSLAAPAELNAQGATTHHFTELSSVNVSMMATTPMPKWLSDVTGLKEWPGADPPYIPLDFIDLKAIPNFPPRSAGTCPPDRSSCSFDCFKCISFDDAYTCPVLSQTFDDGPSASTPKLLAGLNHKTTFFTVGMNVVRYPEIYNQIKQNGHLLGCHTWSHKFLPGLTNEQIVAQLEWSIWAMNATGAHLPKWYRPPYGGVDDRVRQIARAFGMQAVLWDYDTFDWKMETSPPSKTSSQIFNDVKHWKASGSTGLILEHDAYASTVDAGIEVSKILGNNQMTVAECVDSIDYIKTYD</sequence>
<dbReference type="Proteomes" id="UP000788993">
    <property type="component" value="Unassembled WGS sequence"/>
</dbReference>
<dbReference type="EC" id="3.5.1.41" evidence="6"/>